<accession>A0A0F9M745</accession>
<proteinExistence type="predicted"/>
<dbReference type="AlphaFoldDB" id="A0A0F9M745"/>
<reference evidence="1" key="1">
    <citation type="journal article" date="2015" name="Nature">
        <title>Complex archaea that bridge the gap between prokaryotes and eukaryotes.</title>
        <authorList>
            <person name="Spang A."/>
            <person name="Saw J.H."/>
            <person name="Jorgensen S.L."/>
            <person name="Zaremba-Niedzwiedzka K."/>
            <person name="Martijn J."/>
            <person name="Lind A.E."/>
            <person name="van Eijk R."/>
            <person name="Schleper C."/>
            <person name="Guy L."/>
            <person name="Ettema T.J."/>
        </authorList>
    </citation>
    <scope>NUCLEOTIDE SEQUENCE</scope>
</reference>
<organism evidence="1">
    <name type="scientific">marine sediment metagenome</name>
    <dbReference type="NCBI Taxonomy" id="412755"/>
    <lineage>
        <taxon>unclassified sequences</taxon>
        <taxon>metagenomes</taxon>
        <taxon>ecological metagenomes</taxon>
    </lineage>
</organism>
<dbReference type="EMBL" id="LAZR01006048">
    <property type="protein sequence ID" value="KKM95141.1"/>
    <property type="molecule type" value="Genomic_DNA"/>
</dbReference>
<protein>
    <submittedName>
        <fullName evidence="1">Uncharacterized protein</fullName>
    </submittedName>
</protein>
<evidence type="ECO:0000313" key="1">
    <source>
        <dbReference type="EMBL" id="KKM95141.1"/>
    </source>
</evidence>
<name>A0A0F9M745_9ZZZZ</name>
<sequence>MKERDVHKLIAESGGICNFPECGEKFIFQFEDGTFVKLYECAHIIGESPEGPRGNQTKSKLMAQDPENIILLCLKHHKIVDKNEKGYPVEKLKKIKENHIQWVNERLESLKETTWTLIIHSGNVTGTGVPNFDEELIYRDFYGTHIIVETEEIIIEEFLTKTQNWLVHIYLLHLFPLEKYGIDNFVHSCLDCVFLQFLQLYYSKGEVLNRVIFLLHLLHNEYHMRFVQYSFFVLL</sequence>
<comment type="caution">
    <text evidence="1">The sequence shown here is derived from an EMBL/GenBank/DDBJ whole genome shotgun (WGS) entry which is preliminary data.</text>
</comment>
<gene>
    <name evidence="1" type="ORF">LCGC14_1191230</name>
</gene>